<feature type="region of interest" description="Disordered" evidence="8">
    <location>
        <begin position="328"/>
        <end position="350"/>
    </location>
</feature>
<keyword evidence="9" id="KW-0969">Cilium</keyword>
<dbReference type="PANTHER" id="PTHR30161:SF1">
    <property type="entry name" value="FLAGELLAR BIOSYNTHESIS PROTEIN FLHA-RELATED"/>
    <property type="match status" value="1"/>
</dbReference>
<keyword evidence="9" id="KW-0966">Cell projection</keyword>
<feature type="transmembrane region" description="Helical" evidence="7">
    <location>
        <begin position="71"/>
        <end position="92"/>
    </location>
</feature>
<dbReference type="PANTHER" id="PTHR30161">
    <property type="entry name" value="FLAGELLAR EXPORT PROTEIN, MEMBRANE FLHA SUBUNIT-RELATED"/>
    <property type="match status" value="1"/>
</dbReference>
<evidence type="ECO:0000256" key="2">
    <source>
        <dbReference type="ARBA" id="ARBA00008835"/>
    </source>
</evidence>
<dbReference type="Gene3D" id="1.10.8.540">
    <property type="entry name" value="FHIPEP family, domain 3"/>
    <property type="match status" value="1"/>
</dbReference>
<dbReference type="InterPro" id="IPR025505">
    <property type="entry name" value="FHIPEP_CS"/>
</dbReference>
<keyword evidence="7" id="KW-1006">Bacterial flagellum protein export</keyword>
<feature type="transmembrane region" description="Helical" evidence="7">
    <location>
        <begin position="204"/>
        <end position="224"/>
    </location>
</feature>
<accession>A0ABW9Y988</accession>
<keyword evidence="4 7" id="KW-0812">Transmembrane</keyword>
<protein>
    <recommendedName>
        <fullName evidence="7">Flagellar biosynthesis protein FlhA</fullName>
    </recommendedName>
</protein>
<comment type="similarity">
    <text evidence="2 7">Belongs to the FHIPEP (flagella/HR/invasion proteins export pore) family.</text>
</comment>
<keyword evidence="5 7" id="KW-1133">Transmembrane helix</keyword>
<comment type="caution">
    <text evidence="9">The sequence shown here is derived from an EMBL/GenBank/DDBJ whole genome shotgun (WGS) entry which is preliminary data.</text>
</comment>
<keyword evidence="10" id="KW-1185">Reference proteome</keyword>
<keyword evidence="6 7" id="KW-0472">Membrane</keyword>
<dbReference type="Pfam" id="PF00771">
    <property type="entry name" value="FHIPEP"/>
    <property type="match status" value="1"/>
</dbReference>
<keyword evidence="3 7" id="KW-1003">Cell membrane</keyword>
<dbReference type="InterPro" id="IPR006301">
    <property type="entry name" value="FlhA"/>
</dbReference>
<dbReference type="Gene3D" id="3.40.50.12790">
    <property type="entry name" value="FHIPEP family, domain 4"/>
    <property type="match status" value="1"/>
</dbReference>
<dbReference type="Gene3D" id="3.40.30.60">
    <property type="entry name" value="FHIPEP family, domain 1"/>
    <property type="match status" value="1"/>
</dbReference>
<evidence type="ECO:0000256" key="7">
    <source>
        <dbReference type="RuleBase" id="RU364093"/>
    </source>
</evidence>
<feature type="compositionally biased region" description="Polar residues" evidence="8">
    <location>
        <begin position="699"/>
        <end position="712"/>
    </location>
</feature>
<name>A0ABW9Y988_9RHOB</name>
<evidence type="ECO:0000313" key="9">
    <source>
        <dbReference type="EMBL" id="NBE09167.1"/>
    </source>
</evidence>
<organism evidence="9 10">
    <name type="scientific">Paragemmobacter ruber</name>
    <dbReference type="NCBI Taxonomy" id="1985673"/>
    <lineage>
        <taxon>Bacteria</taxon>
        <taxon>Pseudomonadati</taxon>
        <taxon>Pseudomonadota</taxon>
        <taxon>Alphaproteobacteria</taxon>
        <taxon>Rhodobacterales</taxon>
        <taxon>Paracoccaceae</taxon>
        <taxon>Paragemmobacter</taxon>
    </lineage>
</organism>
<evidence type="ECO:0000256" key="5">
    <source>
        <dbReference type="ARBA" id="ARBA00022989"/>
    </source>
</evidence>
<feature type="transmembrane region" description="Helical" evidence="7">
    <location>
        <begin position="236"/>
        <end position="263"/>
    </location>
</feature>
<reference evidence="10" key="1">
    <citation type="submission" date="2020-01" db="EMBL/GenBank/DDBJ databases">
        <title>Sphingomonas sp. strain CSW-10.</title>
        <authorList>
            <person name="Chen W.-M."/>
        </authorList>
    </citation>
    <scope>NUCLEOTIDE SEQUENCE [LARGE SCALE GENOMIC DNA]</scope>
    <source>
        <strain evidence="10">CCP-1</strain>
    </source>
</reference>
<keyword evidence="9" id="KW-0282">Flagellum</keyword>
<dbReference type="NCBIfam" id="TIGR01398">
    <property type="entry name" value="FlhA"/>
    <property type="match status" value="1"/>
</dbReference>
<keyword evidence="7" id="KW-0653">Protein transport</keyword>
<dbReference type="InterPro" id="IPR042196">
    <property type="entry name" value="FHIPEP_4"/>
</dbReference>
<sequence>MSAASTRTGAGAIAGGLALPIGILAIIAMMVLPLPVVLLDVFFVANILLSLVILMVALYSYRPLDFSSFPSLLLIATVFRLALNVASTRIVLAEGHNGHDAAGQVIQAFGNFVIAGNFVVGLLVFTILVIINLVVITKGASRVSEVSARFTLDAMPGKQMAIDADLNAGLLTPDQARERRAEVAAEADFYGAMDGAGKFVKGDAFAGILILAINIIGGILIGTLQHDLSIGEASEVYLVLTIGDGLVAQIPALLLSIATAIIVTRVSSSHDMSGLIAKQIHLRQAWLPVAGVMAIIGIVPGMPNAMFLLFAAIAGVLAWFGAPDMGNTPAEKTPDGKPAAPGATAEAARPGTEAITPDDVADHAAVSLQIGYALIPLAGEGGGALVQRITAIRREVSKAMGFVVPGVRIRDDLTLTPNQYRIRIGQAIRGEDVVYPDRKLAIPGANSTRKLKGIDVKDPSFGLDAVWILPHQLPEAEADDHVVVEPESVIATHLSQLLYKHAGDLIGPDDVQALLDTLARVSPTLVNAVVPKLVPLHTVTAVLRVLLSERIPVGDLRRILEGVAELAPRNLSAADMAEALRPMLIPLLLQQMVPINTPLPLITLDAELEQLLIRARRQNDEGLVLDTGLAGTLVKSISDALEQATGQGKQAVIIVAGQLRRSFAQFLRPHLPDAIVMGINELPESRRVEVVASIGGQQQLPRMAQPTGQQPQMMGADR</sequence>
<evidence type="ECO:0000313" key="10">
    <source>
        <dbReference type="Proteomes" id="UP001517376"/>
    </source>
</evidence>
<evidence type="ECO:0000256" key="4">
    <source>
        <dbReference type="ARBA" id="ARBA00022692"/>
    </source>
</evidence>
<comment type="function">
    <text evidence="7">Required for formation of the rod structure of the flagellar apparatus. Together with FliI and FliH, may constitute the export apparatus of flagellin.</text>
</comment>
<dbReference type="PIRSF" id="PIRSF005419">
    <property type="entry name" value="FlhA"/>
    <property type="match status" value="1"/>
</dbReference>
<dbReference type="InterPro" id="IPR001712">
    <property type="entry name" value="T3SS_FHIPEP"/>
</dbReference>
<evidence type="ECO:0000256" key="3">
    <source>
        <dbReference type="ARBA" id="ARBA00022475"/>
    </source>
</evidence>
<dbReference type="PRINTS" id="PR00949">
    <property type="entry name" value="TYPE3IMAPROT"/>
</dbReference>
<comment type="caution">
    <text evidence="7">Lacks conserved residue(s) required for the propagation of feature annotation.</text>
</comment>
<feature type="compositionally biased region" description="Low complexity" evidence="8">
    <location>
        <begin position="339"/>
        <end position="350"/>
    </location>
</feature>
<evidence type="ECO:0000256" key="8">
    <source>
        <dbReference type="SAM" id="MobiDB-lite"/>
    </source>
</evidence>
<keyword evidence="7" id="KW-0813">Transport</keyword>
<feature type="transmembrane region" description="Helical" evidence="7">
    <location>
        <begin position="38"/>
        <end position="59"/>
    </location>
</feature>
<dbReference type="RefSeq" id="WP_161768240.1">
    <property type="nucleotide sequence ID" value="NZ_JAAATW010000004.1"/>
</dbReference>
<dbReference type="PROSITE" id="PS00994">
    <property type="entry name" value="FHIPEP"/>
    <property type="match status" value="1"/>
</dbReference>
<dbReference type="Proteomes" id="UP001517376">
    <property type="component" value="Unassembled WGS sequence"/>
</dbReference>
<dbReference type="InterPro" id="IPR042194">
    <property type="entry name" value="FHIPEP_1"/>
</dbReference>
<dbReference type="InterPro" id="IPR042193">
    <property type="entry name" value="FHIPEP_3"/>
</dbReference>
<dbReference type="EMBL" id="JAAATW010000004">
    <property type="protein sequence ID" value="NBE09167.1"/>
    <property type="molecule type" value="Genomic_DNA"/>
</dbReference>
<proteinExistence type="inferred from homology"/>
<gene>
    <name evidence="7 9" type="primary">flhA</name>
    <name evidence="9" type="ORF">GU920_16605</name>
</gene>
<evidence type="ECO:0000256" key="6">
    <source>
        <dbReference type="ARBA" id="ARBA00023136"/>
    </source>
</evidence>
<feature type="transmembrane region" description="Helical" evidence="7">
    <location>
        <begin position="112"/>
        <end position="135"/>
    </location>
</feature>
<comment type="subcellular location">
    <subcellularLocation>
        <location evidence="1 7">Cell membrane</location>
        <topology evidence="1 7">Multi-pass membrane protein</topology>
    </subcellularLocation>
</comment>
<keyword evidence="7" id="KW-1005">Bacterial flagellum biogenesis</keyword>
<evidence type="ECO:0000256" key="1">
    <source>
        <dbReference type="ARBA" id="ARBA00004651"/>
    </source>
</evidence>
<feature type="region of interest" description="Disordered" evidence="8">
    <location>
        <begin position="699"/>
        <end position="718"/>
    </location>
</feature>
<feature type="transmembrane region" description="Helical" evidence="7">
    <location>
        <begin position="12"/>
        <end position="32"/>
    </location>
</feature>